<reference evidence="1" key="2">
    <citation type="journal article" date="2015" name="Data Brief">
        <title>Shoot transcriptome of the giant reed, Arundo donax.</title>
        <authorList>
            <person name="Barrero R.A."/>
            <person name="Guerrero F.D."/>
            <person name="Moolhuijzen P."/>
            <person name="Goolsby J.A."/>
            <person name="Tidwell J."/>
            <person name="Bellgard S.E."/>
            <person name="Bellgard M.I."/>
        </authorList>
    </citation>
    <scope>NUCLEOTIDE SEQUENCE</scope>
    <source>
        <tissue evidence="1">Shoot tissue taken approximately 20 cm above the soil surface</tissue>
    </source>
</reference>
<proteinExistence type="predicted"/>
<reference evidence="1" key="1">
    <citation type="submission" date="2014-09" db="EMBL/GenBank/DDBJ databases">
        <authorList>
            <person name="Magalhaes I.L.F."/>
            <person name="Oliveira U."/>
            <person name="Santos F.R."/>
            <person name="Vidigal T.H.D.A."/>
            <person name="Brescovit A.D."/>
            <person name="Santos A.J."/>
        </authorList>
    </citation>
    <scope>NUCLEOTIDE SEQUENCE</scope>
    <source>
        <tissue evidence="1">Shoot tissue taken approximately 20 cm above the soil surface</tissue>
    </source>
</reference>
<organism evidence="1">
    <name type="scientific">Arundo donax</name>
    <name type="common">Giant reed</name>
    <name type="synonym">Donax arundinaceus</name>
    <dbReference type="NCBI Taxonomy" id="35708"/>
    <lineage>
        <taxon>Eukaryota</taxon>
        <taxon>Viridiplantae</taxon>
        <taxon>Streptophyta</taxon>
        <taxon>Embryophyta</taxon>
        <taxon>Tracheophyta</taxon>
        <taxon>Spermatophyta</taxon>
        <taxon>Magnoliopsida</taxon>
        <taxon>Liliopsida</taxon>
        <taxon>Poales</taxon>
        <taxon>Poaceae</taxon>
        <taxon>PACMAD clade</taxon>
        <taxon>Arundinoideae</taxon>
        <taxon>Arundineae</taxon>
        <taxon>Arundo</taxon>
    </lineage>
</organism>
<sequence>MHAKLSVSICSSILLSFLFLPIHVPFLSPLPLTGLPLLVVELQRHPLQLALLGGSALCLLHS</sequence>
<dbReference type="AlphaFoldDB" id="A0A0A9FM36"/>
<protein>
    <submittedName>
        <fullName evidence="1">Uncharacterized protein</fullName>
    </submittedName>
</protein>
<name>A0A0A9FM36_ARUDO</name>
<accession>A0A0A9FM36</accession>
<dbReference type="EMBL" id="GBRH01185602">
    <property type="protein sequence ID" value="JAE12294.1"/>
    <property type="molecule type" value="Transcribed_RNA"/>
</dbReference>
<evidence type="ECO:0000313" key="1">
    <source>
        <dbReference type="EMBL" id="JAE12294.1"/>
    </source>
</evidence>